<dbReference type="EMBL" id="LNFP01000943">
    <property type="protein sequence ID" value="KUF88582.1"/>
    <property type="molecule type" value="Genomic_DNA"/>
</dbReference>
<organism evidence="1 2">
    <name type="scientific">Phytophthora nicotianae</name>
    <name type="common">Potato buckeye rot agent</name>
    <name type="synonym">Phytophthora parasitica</name>
    <dbReference type="NCBI Taxonomy" id="4792"/>
    <lineage>
        <taxon>Eukaryota</taxon>
        <taxon>Sar</taxon>
        <taxon>Stramenopiles</taxon>
        <taxon>Oomycota</taxon>
        <taxon>Peronosporomycetes</taxon>
        <taxon>Peronosporales</taxon>
        <taxon>Peronosporaceae</taxon>
        <taxon>Phytophthora</taxon>
    </lineage>
</organism>
<comment type="caution">
    <text evidence="1">The sequence shown here is derived from an EMBL/GenBank/DDBJ whole genome shotgun (WGS) entry which is preliminary data.</text>
</comment>
<gene>
    <name evidence="1" type="ORF">AM588_10002023</name>
</gene>
<reference evidence="1 2" key="1">
    <citation type="submission" date="2015-11" db="EMBL/GenBank/DDBJ databases">
        <title>Genomes and virulence difference between two physiological races of Phytophthora nicotianae.</title>
        <authorList>
            <person name="Liu H."/>
            <person name="Ma X."/>
            <person name="Yu H."/>
            <person name="Fang D."/>
            <person name="Li Y."/>
            <person name="Wang X."/>
            <person name="Wang W."/>
            <person name="Dong Y."/>
            <person name="Xiao B."/>
        </authorList>
    </citation>
    <scope>NUCLEOTIDE SEQUENCE [LARGE SCALE GENOMIC DNA]</scope>
    <source>
        <strain evidence="2">race 1</strain>
    </source>
</reference>
<proteinExistence type="predicted"/>
<accession>A0A0W8CX23</accession>
<protein>
    <submittedName>
        <fullName evidence="1">Uncharacterized protein</fullName>
    </submittedName>
</protein>
<dbReference type="Proteomes" id="UP000054636">
    <property type="component" value="Unassembled WGS sequence"/>
</dbReference>
<dbReference type="AlphaFoldDB" id="A0A0W8CX23"/>
<sequence length="123" mass="14465">MSVINYMAVSENLFFFLESNYTGEQSHNTPFLAADVKRVLLKYRGIKFGGVITDKLFTRGFIHSKLRNRLAPDRMEKLVHIFFNAKTDEEELDEYTHFEDALVNVEDDEDQHDTNQDEAYVYF</sequence>
<evidence type="ECO:0000313" key="2">
    <source>
        <dbReference type="Proteomes" id="UP000054636"/>
    </source>
</evidence>
<name>A0A0W8CX23_PHYNI</name>
<evidence type="ECO:0000313" key="1">
    <source>
        <dbReference type="EMBL" id="KUF88582.1"/>
    </source>
</evidence>